<gene>
    <name evidence="1" type="ORF">SAMN04488025_103103</name>
</gene>
<reference evidence="1 2" key="1">
    <citation type="submission" date="2016-10" db="EMBL/GenBank/DDBJ databases">
        <authorList>
            <person name="de Groot N.N."/>
        </authorList>
    </citation>
    <scope>NUCLEOTIDE SEQUENCE [LARGE SCALE GENOMIC DNA]</scope>
    <source>
        <strain evidence="1 2">DSM 44945</strain>
    </source>
</reference>
<accession>A0A1I2KY86</accession>
<dbReference type="Proteomes" id="UP000198661">
    <property type="component" value="Unassembled WGS sequence"/>
</dbReference>
<dbReference type="SUPFAM" id="SSF56059">
    <property type="entry name" value="Glutathione synthetase ATP-binding domain-like"/>
    <property type="match status" value="1"/>
</dbReference>
<name>A0A1I2KY86_9BACL</name>
<sequence length="366" mass="41265">MSPLPHDSVGILLGSPVIHKILSGKPTYERAELYFECGHRIGLTPVLFNLEGLDLTKEQVSGYVWSPTSKRYLRTVQPLPRVIHKRILSSSPKLASLFRKLGKRLFNPPINRNKLRIHALLRQNARLKPHLPETRGGNHWDAVPKMFQRHPVIFIKPVVGSLGHSILKIEATGDGRYLLQSHRGKNQSLSEDQLKRFLSKLFSSQRDFFLQQGISLAKYRGSPFDLRVSVQKGAEGRWEISGAVAKVAPRKGILTNLSQNGRAVPAKTVLSHAFPGRNPEDLLEKIYDLSLEICQTLEKSHPGFADAGLDIGIDQRGKPWFIEVNFRDLRYSFRSAGEPQMFQNTYFHPMCYAKFLLSAGQQASAD</sequence>
<proteinExistence type="predicted"/>
<evidence type="ECO:0000313" key="2">
    <source>
        <dbReference type="Proteomes" id="UP000198661"/>
    </source>
</evidence>
<dbReference type="Pfam" id="PF14398">
    <property type="entry name" value="ATPgrasp_YheCD"/>
    <property type="match status" value="1"/>
</dbReference>
<organism evidence="1 2">
    <name type="scientific">Planifilum fulgidum</name>
    <dbReference type="NCBI Taxonomy" id="201973"/>
    <lineage>
        <taxon>Bacteria</taxon>
        <taxon>Bacillati</taxon>
        <taxon>Bacillota</taxon>
        <taxon>Bacilli</taxon>
        <taxon>Bacillales</taxon>
        <taxon>Thermoactinomycetaceae</taxon>
        <taxon>Planifilum</taxon>
    </lineage>
</organism>
<evidence type="ECO:0000313" key="1">
    <source>
        <dbReference type="EMBL" id="SFF71279.1"/>
    </source>
</evidence>
<dbReference type="InterPro" id="IPR026838">
    <property type="entry name" value="YheC/D"/>
</dbReference>
<protein>
    <submittedName>
        <fullName evidence="1">YheC/D like ATP-grasp</fullName>
    </submittedName>
</protein>
<dbReference type="Gene3D" id="3.30.470.20">
    <property type="entry name" value="ATP-grasp fold, B domain"/>
    <property type="match status" value="1"/>
</dbReference>
<dbReference type="AlphaFoldDB" id="A0A1I2KY86"/>
<keyword evidence="2" id="KW-1185">Reference proteome</keyword>
<dbReference type="STRING" id="201973.SAMN04488025_103103"/>
<dbReference type="EMBL" id="FOOK01000003">
    <property type="protein sequence ID" value="SFF71279.1"/>
    <property type="molecule type" value="Genomic_DNA"/>
</dbReference>